<dbReference type="AlphaFoldDB" id="A0A2S4RWZ0"/>
<evidence type="ECO:0000313" key="3">
    <source>
        <dbReference type="Proteomes" id="UP000237003"/>
    </source>
</evidence>
<feature type="signal peptide" evidence="1">
    <location>
        <begin position="1"/>
        <end position="21"/>
    </location>
</feature>
<sequence>MKKLTLFSALALLTLPLLAQAQQQFSTPDRAADALVNAVTTHDEAKLSELLGDNWREYFPPEGADPQAVARFLRDWKISHRIVQQGNMAHLNVGQESWQLPVPLIKTDAGWRFDMAAAEDEILTRAIGRNELAAIEAMHAYIDAQQDYYALNHAYAQKFISSDGKKDGLYWPTAPGEAPSPLGPAFSPAAPGMGYHGYHFRMIANKDEKGFALLAWPVMWGETGIMSFMVNQDDKVYQADLGKETGTKVTEINHFSHNAPWNPVE</sequence>
<name>A0A2S4RWZ0_CITAM</name>
<dbReference type="RefSeq" id="WP_103777970.1">
    <property type="nucleotide sequence ID" value="NZ_PQLX01000004.1"/>
</dbReference>
<dbReference type="Proteomes" id="UP000237003">
    <property type="component" value="Unassembled WGS sequence"/>
</dbReference>
<dbReference type="EMBL" id="PQLX01000004">
    <property type="protein sequence ID" value="POU65034.1"/>
    <property type="molecule type" value="Genomic_DNA"/>
</dbReference>
<dbReference type="Pfam" id="PF11453">
    <property type="entry name" value="DUF2950"/>
    <property type="match status" value="1"/>
</dbReference>
<gene>
    <name evidence="2" type="ORF">C3430_12595</name>
</gene>
<comment type="caution">
    <text evidence="2">The sequence shown here is derived from an EMBL/GenBank/DDBJ whole genome shotgun (WGS) entry which is preliminary data.</text>
</comment>
<keyword evidence="1" id="KW-0732">Signal</keyword>
<evidence type="ECO:0000256" key="1">
    <source>
        <dbReference type="SAM" id="SignalP"/>
    </source>
</evidence>
<accession>A0A2S4RWZ0</accession>
<feature type="chain" id="PRO_5015609730" evidence="1">
    <location>
        <begin position="22"/>
        <end position="265"/>
    </location>
</feature>
<proteinExistence type="predicted"/>
<organism evidence="2 3">
    <name type="scientific">Citrobacter amalonaticus</name>
    <dbReference type="NCBI Taxonomy" id="35703"/>
    <lineage>
        <taxon>Bacteria</taxon>
        <taxon>Pseudomonadati</taxon>
        <taxon>Pseudomonadota</taxon>
        <taxon>Gammaproteobacteria</taxon>
        <taxon>Enterobacterales</taxon>
        <taxon>Enterobacteriaceae</taxon>
        <taxon>Citrobacter</taxon>
    </lineage>
</organism>
<evidence type="ECO:0000313" key="2">
    <source>
        <dbReference type="EMBL" id="POU65034.1"/>
    </source>
</evidence>
<reference evidence="2 3" key="1">
    <citation type="submission" date="2018-01" db="EMBL/GenBank/DDBJ databases">
        <title>Complete genome sequences of 14 Citrobacter spp. isolated from plant in Canada.</title>
        <authorList>
            <person name="Bhandare S.G."/>
            <person name="Colavecchio A."/>
            <person name="Jeukens J."/>
            <person name="Emond-Rheault J.-G."/>
            <person name="Freschi L."/>
            <person name="Hamel J."/>
            <person name="Kukavica-Ibrulj I."/>
            <person name="Levesque R."/>
            <person name="Goodridge L."/>
        </authorList>
    </citation>
    <scope>NUCLEOTIDE SEQUENCE [LARGE SCALE GENOMIC DNA]</scope>
    <source>
        <strain evidence="2 3">S1285</strain>
    </source>
</reference>
<dbReference type="OrthoDB" id="108782at2"/>
<dbReference type="InterPro" id="IPR021556">
    <property type="entry name" value="DUF2950"/>
</dbReference>
<protein>
    <submittedName>
        <fullName evidence="2">DUF2950 domain-containing protein</fullName>
    </submittedName>
</protein>